<dbReference type="CDD" id="cd03311">
    <property type="entry name" value="CIMS_C_terminal_like"/>
    <property type="match status" value="1"/>
</dbReference>
<dbReference type="GO" id="GO:0032259">
    <property type="term" value="P:methylation"/>
    <property type="evidence" value="ECO:0007669"/>
    <property type="project" value="UniProtKB-KW"/>
</dbReference>
<keyword evidence="7 10" id="KW-0479">Metal-binding</keyword>
<feature type="binding site" evidence="10">
    <location>
        <begin position="21"/>
        <end position="24"/>
    </location>
    <ligand>
        <name>5-methyltetrahydropteroyltri-L-glutamate</name>
        <dbReference type="ChEBI" id="CHEBI:58207"/>
    </ligand>
</feature>
<comment type="pathway">
    <text evidence="2 10">Amino-acid biosynthesis; L-methionine biosynthesis via de novo pathway; L-methionine from L-homocysteine (MetE route): step 1/1.</text>
</comment>
<feature type="domain" description="Cobalamin-independent methionine synthase MetE N-terminal" evidence="15">
    <location>
        <begin position="9"/>
        <end position="317"/>
    </location>
</feature>
<evidence type="ECO:0000256" key="11">
    <source>
        <dbReference type="PIRSR" id="PIRSR000382-1"/>
    </source>
</evidence>
<dbReference type="GO" id="GO:0003871">
    <property type="term" value="F:5-methyltetrahydropteroyltriglutamate-homocysteine S-methyltransferase activity"/>
    <property type="evidence" value="ECO:0007669"/>
    <property type="project" value="UniProtKB-UniRule"/>
</dbReference>
<evidence type="ECO:0000256" key="5">
    <source>
        <dbReference type="ARBA" id="ARBA00022605"/>
    </source>
</evidence>
<evidence type="ECO:0000256" key="10">
    <source>
        <dbReference type="HAMAP-Rule" id="MF_00172"/>
    </source>
</evidence>
<dbReference type="Proteomes" id="UP000304148">
    <property type="component" value="Chromosome"/>
</dbReference>
<feature type="binding site" evidence="10 11">
    <location>
        <position position="574"/>
    </location>
    <ligand>
        <name>5-methyltetrahydropteroyltri-L-glutamate</name>
        <dbReference type="ChEBI" id="CHEBI:58207"/>
    </ligand>
</feature>
<feature type="binding site" evidence="10 11">
    <location>
        <position position="612"/>
    </location>
    <ligand>
        <name>L-methionine</name>
        <dbReference type="ChEBI" id="CHEBI:57844"/>
    </ligand>
</feature>
<evidence type="ECO:0000256" key="1">
    <source>
        <dbReference type="ARBA" id="ARBA00002777"/>
    </source>
</evidence>
<dbReference type="InterPro" id="IPR038071">
    <property type="entry name" value="UROD/MetE-like_sf"/>
</dbReference>
<organism evidence="16 17">
    <name type="scientific">Paenibacillus alvei</name>
    <name type="common">Bacillus alvei</name>
    <dbReference type="NCBI Taxonomy" id="44250"/>
    <lineage>
        <taxon>Bacteria</taxon>
        <taxon>Bacillati</taxon>
        <taxon>Bacillota</taxon>
        <taxon>Bacilli</taxon>
        <taxon>Bacillales</taxon>
        <taxon>Paenibacillaceae</taxon>
        <taxon>Paenibacillus</taxon>
    </lineage>
</organism>
<dbReference type="EC" id="2.1.1.14" evidence="10"/>
<evidence type="ECO:0000256" key="7">
    <source>
        <dbReference type="ARBA" id="ARBA00022723"/>
    </source>
</evidence>
<feature type="binding site" evidence="11">
    <location>
        <position position="24"/>
    </location>
    <ligand>
        <name>5-methyltetrahydropteroyltri-L-glutamate</name>
        <dbReference type="ChEBI" id="CHEBI:58207"/>
    </ligand>
</feature>
<dbReference type="GO" id="GO:0008270">
    <property type="term" value="F:zinc ion binding"/>
    <property type="evidence" value="ECO:0007669"/>
    <property type="project" value="InterPro"/>
</dbReference>
<evidence type="ECO:0000256" key="2">
    <source>
        <dbReference type="ARBA" id="ARBA00004681"/>
    </source>
</evidence>
<dbReference type="PANTHER" id="PTHR30519">
    <property type="entry name" value="5-METHYLTETRAHYDROPTEROYLTRIGLUTAMATE--HOMOCYSTEINE METHYLTRANSFERASE"/>
    <property type="match status" value="1"/>
</dbReference>
<gene>
    <name evidence="10 16" type="primary">metE</name>
    <name evidence="16" type="ORF">PBLR_11327</name>
</gene>
<feature type="binding site" evidence="10">
    <location>
        <position position="739"/>
    </location>
    <ligand>
        <name>Zn(2+)</name>
        <dbReference type="ChEBI" id="CHEBI:29105"/>
        <note>catalytic</note>
    </ligand>
</feature>
<evidence type="ECO:0000256" key="3">
    <source>
        <dbReference type="ARBA" id="ARBA00009553"/>
    </source>
</evidence>
<comment type="similarity">
    <text evidence="3 10">Belongs to the vitamin-B12 independent methionine synthase family.</text>
</comment>
<feature type="binding site" evidence="10">
    <location>
        <position position="678"/>
    </location>
    <ligand>
        <name>Zn(2+)</name>
        <dbReference type="ChEBI" id="CHEBI:29105"/>
        <note>catalytic</note>
    </ligand>
</feature>
<keyword evidence="6 10" id="KW-0808">Transferase</keyword>
<feature type="binding site" evidence="11">
    <location>
        <position position="122"/>
    </location>
    <ligand>
        <name>5-methyltetrahydropteroyltri-L-glutamate</name>
        <dbReference type="ChEBI" id="CHEBI:58207"/>
    </ligand>
</feature>
<comment type="cofactor">
    <cofactor evidence="12">
        <name>Zn(2+)</name>
        <dbReference type="ChEBI" id="CHEBI:29105"/>
    </cofactor>
    <text evidence="12">Binds 2 Zn(2+) ions per subunit.</text>
</comment>
<dbReference type="EMBL" id="LS992241">
    <property type="protein sequence ID" value="SYX82905.1"/>
    <property type="molecule type" value="Genomic_DNA"/>
</dbReference>
<evidence type="ECO:0000256" key="4">
    <source>
        <dbReference type="ARBA" id="ARBA00022603"/>
    </source>
</evidence>
<comment type="catalytic activity">
    <reaction evidence="10">
        <text>5-methyltetrahydropteroyltri-L-glutamate + L-homocysteine = tetrahydropteroyltri-L-glutamate + L-methionine</text>
        <dbReference type="Rhea" id="RHEA:21196"/>
        <dbReference type="ChEBI" id="CHEBI:57844"/>
        <dbReference type="ChEBI" id="CHEBI:58140"/>
        <dbReference type="ChEBI" id="CHEBI:58199"/>
        <dbReference type="ChEBI" id="CHEBI:58207"/>
        <dbReference type="EC" id="2.1.1.14"/>
    </reaction>
</comment>
<feature type="binding site" evidence="10 11">
    <location>
        <position position="612"/>
    </location>
    <ligand>
        <name>L-homocysteine</name>
        <dbReference type="ChEBI" id="CHEBI:58199"/>
    </ligand>
</feature>
<feature type="binding site" evidence="10 11">
    <location>
        <position position="497"/>
    </location>
    <ligand>
        <name>L-methionine</name>
        <dbReference type="ChEBI" id="CHEBI:57844"/>
    </ligand>
</feature>
<feature type="binding site" evidence="10 11">
    <location>
        <begin position="444"/>
        <end position="446"/>
    </location>
    <ligand>
        <name>L-homocysteine</name>
        <dbReference type="ChEBI" id="CHEBI:58199"/>
    </ligand>
</feature>
<dbReference type="NCBIfam" id="TIGR01371">
    <property type="entry name" value="met_syn_B12ind"/>
    <property type="match status" value="1"/>
</dbReference>
<proteinExistence type="inferred from homology"/>
<dbReference type="HAMAP" id="MF_00172">
    <property type="entry name" value="Meth_synth"/>
    <property type="match status" value="1"/>
</dbReference>
<comment type="cofactor">
    <cofactor evidence="10">
        <name>Zn(2+)</name>
        <dbReference type="ChEBI" id="CHEBI:29105"/>
    </cofactor>
    <text evidence="10">Binds 1 zinc ion per subunit.</text>
</comment>
<sequence>MMTVHSIKTSTAGYPRIGYDREWKKALEQYWAGNSSVQQLEEELARINDVRLKTMQDAGIDLIPVNDYSWYDHVLDMTATFGLIPSRFAYDGGEVNADLLFALARGTQDAVACEMTKWFNTNYHYIVPEWEGKAPQLTVNRPLQAYRQAKQIHGIEGKPVIIGPYTYVRFIKGIKPEERLNVLRQFVGVYGQLLSELEREGVQAVQLDEPAFVLEVPSDHWTAVKEVYAELRKAAPSLSLWVQTYFDAVSDYEAFVSLPVDTLGLDFVHDRGRNEAALRQFGFPAQKQLAVGIIDGRNIWRTDLAAAAVWLESVEEIVPKERWIIQPSCSLLHVPLTAERETELPAPVREALAFADEKLEETALLARHFSSPSEETRAALAESGARVQAWRTEPSRQRPQVVQALEELLRAEKEKGIERLPFEERKELQRKRWPSLPLLPTTTIGSMPQTADIRRARLRFRKGEWDAKTYETYLEEEMTRWIRIQEEIGIDVLVHGEFERTDMVEYFGEKLDGFAFTKFGWVQSYGSRCVKPPVLYGDVAFTEAMTVKETAFAQSLTSQPVKGMLTGPVTILNWSFVRDDIPREQAAFQLAYALRQEIAALETAGIGMIQVDEPAVKEGMPLKAEDAVYYTDWAVLAFRLATCGAAPETQVHTHMCYCDFSDMVDTIRKMDADVISLETARSGGDMIATLEEQSYELGIGLGVYDIHSPRVPAVEEIDRIIEQALRVLPVETFWINPDCGLKTRREPETVAALRNMVEATKLARARHEAAVSTEA</sequence>
<evidence type="ECO:0000256" key="13">
    <source>
        <dbReference type="PIRSR" id="PIRSR000382-3"/>
    </source>
</evidence>
<comment type="function">
    <text evidence="1 10">Catalyzes the transfer of a methyl group from 5-methyltetrahydrofolate to homocysteine resulting in methionine formation.</text>
</comment>
<dbReference type="GO" id="GO:0009086">
    <property type="term" value="P:methionine biosynthetic process"/>
    <property type="evidence" value="ECO:0007669"/>
    <property type="project" value="UniProtKB-UniRule"/>
</dbReference>
<evidence type="ECO:0000259" key="15">
    <source>
        <dbReference type="Pfam" id="PF08267"/>
    </source>
</evidence>
<dbReference type="Pfam" id="PF01717">
    <property type="entry name" value="Meth_synt_2"/>
    <property type="match status" value="1"/>
</dbReference>
<keyword evidence="9 10" id="KW-0486">Methionine biosynthesis</keyword>
<feature type="binding site" evidence="10">
    <location>
        <position position="654"/>
    </location>
    <ligand>
        <name>Zn(2+)</name>
        <dbReference type="ChEBI" id="CHEBI:29105"/>
        <note>catalytic</note>
    </ligand>
</feature>
<evidence type="ECO:0000256" key="8">
    <source>
        <dbReference type="ARBA" id="ARBA00022833"/>
    </source>
</evidence>
<dbReference type="SUPFAM" id="SSF51726">
    <property type="entry name" value="UROD/MetE-like"/>
    <property type="match status" value="2"/>
</dbReference>
<dbReference type="AlphaFoldDB" id="A0A383R742"/>
<keyword evidence="4 10" id="KW-0489">Methyltransferase</keyword>
<dbReference type="NCBIfam" id="NF003556">
    <property type="entry name" value="PRK05222.1"/>
    <property type="match status" value="1"/>
</dbReference>
<keyword evidence="8 10" id="KW-0862">Zinc</keyword>
<feature type="binding site" evidence="10">
    <location>
        <position position="618"/>
    </location>
    <ligand>
        <name>5-methyltetrahydropteroyltri-L-glutamate</name>
        <dbReference type="ChEBI" id="CHEBI:58207"/>
    </ligand>
</feature>
<feature type="binding site" evidence="12">
    <location>
        <position position="654"/>
    </location>
    <ligand>
        <name>Zn(2+)</name>
        <dbReference type="ChEBI" id="CHEBI:29105"/>
        <label>1</label>
        <note>catalytic</note>
    </ligand>
</feature>
<accession>A0A383R742</accession>
<feature type="binding site" evidence="10 11">
    <location>
        <begin position="444"/>
        <end position="446"/>
    </location>
    <ligand>
        <name>L-methionine</name>
        <dbReference type="ChEBI" id="CHEBI:57844"/>
    </ligand>
</feature>
<feature type="active site" description="Proton donor" evidence="10 13">
    <location>
        <position position="707"/>
    </location>
</feature>
<name>A0A383R742_PAEAL</name>
<protein>
    <recommendedName>
        <fullName evidence="10">5-methyltetrahydropteroyltriglutamate--homocysteine methyltransferase</fullName>
        <ecNumber evidence="10">2.1.1.14</ecNumber>
    </recommendedName>
    <alternativeName>
        <fullName evidence="10">Cobalamin-independent methionine synthase</fullName>
    </alternativeName>
    <alternativeName>
        <fullName evidence="10">Methionine synthase, vitamin-B12 independent isozyme</fullName>
    </alternativeName>
</protein>
<dbReference type="PIRSF" id="PIRSF000382">
    <property type="entry name" value="MeTrfase_B12_ind"/>
    <property type="match status" value="1"/>
</dbReference>
<feature type="binding site" evidence="10">
    <location>
        <position position="497"/>
    </location>
    <ligand>
        <name>L-homocysteine</name>
        <dbReference type="ChEBI" id="CHEBI:58199"/>
    </ligand>
</feature>
<dbReference type="Gene3D" id="3.20.20.210">
    <property type="match status" value="2"/>
</dbReference>
<feature type="binding site" evidence="12">
    <location>
        <position position="656"/>
    </location>
    <ligand>
        <name>Zn(2+)</name>
        <dbReference type="ChEBI" id="CHEBI:29105"/>
        <label>1</label>
        <note>catalytic</note>
    </ligand>
</feature>
<evidence type="ECO:0000256" key="12">
    <source>
        <dbReference type="PIRSR" id="PIRSR000382-2"/>
    </source>
</evidence>
<keyword evidence="10" id="KW-0677">Repeat</keyword>
<evidence type="ECO:0000313" key="17">
    <source>
        <dbReference type="Proteomes" id="UP000304148"/>
    </source>
</evidence>
<feature type="binding site" evidence="10 11">
    <location>
        <begin position="528"/>
        <end position="529"/>
    </location>
    <ligand>
        <name>5-methyltetrahydropteroyltri-L-glutamate</name>
        <dbReference type="ChEBI" id="CHEBI:58207"/>
    </ligand>
</feature>
<feature type="binding site" evidence="12">
    <location>
        <position position="739"/>
    </location>
    <ligand>
        <name>Zn(2+)</name>
        <dbReference type="ChEBI" id="CHEBI:29105"/>
        <label>1</label>
        <note>catalytic</note>
    </ligand>
</feature>
<feature type="domain" description="Cobalamin-independent methionine synthase MetE C-terminal/archaeal" evidence="14">
    <location>
        <begin position="439"/>
        <end position="761"/>
    </location>
</feature>
<reference evidence="17" key="1">
    <citation type="submission" date="2018-08" db="EMBL/GenBank/DDBJ databases">
        <authorList>
            <person name="Chevrot R."/>
        </authorList>
    </citation>
    <scope>NUCLEOTIDE SEQUENCE [LARGE SCALE GENOMIC DNA]</scope>
</reference>
<feature type="binding site" evidence="10">
    <location>
        <position position="656"/>
    </location>
    <ligand>
        <name>Zn(2+)</name>
        <dbReference type="ChEBI" id="CHEBI:29105"/>
        <note>catalytic</note>
    </ligand>
</feature>
<evidence type="ECO:0000256" key="9">
    <source>
        <dbReference type="ARBA" id="ARBA00023167"/>
    </source>
</evidence>
<dbReference type="InterPro" id="IPR013215">
    <property type="entry name" value="Cbl-indep_Met_Synth_N"/>
</dbReference>
<dbReference type="Pfam" id="PF08267">
    <property type="entry name" value="Meth_synt_1"/>
    <property type="match status" value="1"/>
</dbReference>
<dbReference type="InterPro" id="IPR002629">
    <property type="entry name" value="Met_Synth_C/arc"/>
</dbReference>
<evidence type="ECO:0000259" key="14">
    <source>
        <dbReference type="Pfam" id="PF01717"/>
    </source>
</evidence>
<feature type="binding site" evidence="12">
    <location>
        <position position="678"/>
    </location>
    <ligand>
        <name>Zn(2+)</name>
        <dbReference type="ChEBI" id="CHEBI:29105"/>
        <label>1</label>
        <note>catalytic</note>
    </ligand>
</feature>
<feature type="binding site" evidence="10">
    <location>
        <position position="117"/>
    </location>
    <ligand>
        <name>5-methyltetrahydropteroyltri-L-glutamate</name>
        <dbReference type="ChEBI" id="CHEBI:58207"/>
    </ligand>
</feature>
<dbReference type="UniPathway" id="UPA00051">
    <property type="reaction ID" value="UER00082"/>
</dbReference>
<dbReference type="InterPro" id="IPR006276">
    <property type="entry name" value="Cobalamin-indep_Met_synthase"/>
</dbReference>
<dbReference type="CDD" id="cd03312">
    <property type="entry name" value="CIMS_N_terminal_like"/>
    <property type="match status" value="1"/>
</dbReference>
<evidence type="ECO:0000256" key="6">
    <source>
        <dbReference type="ARBA" id="ARBA00022679"/>
    </source>
</evidence>
<evidence type="ECO:0000313" key="16">
    <source>
        <dbReference type="EMBL" id="SYX82905.1"/>
    </source>
</evidence>
<keyword evidence="5 10" id="KW-0028">Amino-acid biosynthesis</keyword>